<sequence length="257" mass="27257">MFGKKKTAPDLAKSQTSELGDVLGRQAGEWANLIGSRAGTFGESAKHLAEKATTEANVYAHKAGKQAKQYADQGAKWAAPHIESASRKAQELTETAVDRWEHDVRPRVQAAADAAREEAGKDSSLKDKAVAVSGATSKALQTPPPAPKKKSRKFGWLVVGAATAGIGYFIWKRNQPIEDPWAEAYWEDIAAEDAAAQAVASGEKATVDPLADAQAQVADPVVDEKVDKPSLNEAEAAEQAGLAQSDKDSDLGKPDTK</sequence>
<feature type="compositionally biased region" description="Basic and acidic residues" evidence="1">
    <location>
        <begin position="114"/>
        <end position="129"/>
    </location>
</feature>
<dbReference type="Proteomes" id="UP000280344">
    <property type="component" value="Chromosome"/>
</dbReference>
<feature type="region of interest" description="Disordered" evidence="1">
    <location>
        <begin position="109"/>
        <end position="151"/>
    </location>
</feature>
<evidence type="ECO:0000313" key="3">
    <source>
        <dbReference type="EMBL" id="AZQ77550.1"/>
    </source>
</evidence>
<proteinExistence type="predicted"/>
<keyword evidence="2" id="KW-0472">Membrane</keyword>
<feature type="compositionally biased region" description="Basic and acidic residues" evidence="1">
    <location>
        <begin position="245"/>
        <end position="257"/>
    </location>
</feature>
<evidence type="ECO:0000256" key="2">
    <source>
        <dbReference type="SAM" id="Phobius"/>
    </source>
</evidence>
<feature type="transmembrane region" description="Helical" evidence="2">
    <location>
        <begin position="154"/>
        <end position="171"/>
    </location>
</feature>
<keyword evidence="2" id="KW-1133">Transmembrane helix</keyword>
<protein>
    <submittedName>
        <fullName evidence="3">Uncharacterized protein</fullName>
    </submittedName>
</protein>
<name>A0A3Q9G517_9ACTO</name>
<accession>A0A3Q9G517</accession>
<dbReference type="OrthoDB" id="5143471at2"/>
<dbReference type="EMBL" id="CP034593">
    <property type="protein sequence ID" value="AZQ77550.1"/>
    <property type="molecule type" value="Genomic_DNA"/>
</dbReference>
<feature type="compositionally biased region" description="Low complexity" evidence="1">
    <location>
        <begin position="200"/>
        <end position="220"/>
    </location>
</feature>
<reference evidence="3 4" key="1">
    <citation type="submission" date="2018-12" db="EMBL/GenBank/DDBJ databases">
        <title>Complete genome sequence of Flaviflexus sp. H23T48.</title>
        <authorList>
            <person name="Bae J.-W."/>
            <person name="Lee J.-Y."/>
        </authorList>
    </citation>
    <scope>NUCLEOTIDE SEQUENCE [LARGE SCALE GENOMIC DNA]</scope>
    <source>
        <strain evidence="3 4">H23T48</strain>
    </source>
</reference>
<dbReference type="RefSeq" id="WP_126704353.1">
    <property type="nucleotide sequence ID" value="NZ_CP034593.1"/>
</dbReference>
<evidence type="ECO:0000313" key="4">
    <source>
        <dbReference type="Proteomes" id="UP000280344"/>
    </source>
</evidence>
<dbReference type="KEGG" id="flh:EJ997_09590"/>
<evidence type="ECO:0000256" key="1">
    <source>
        <dbReference type="SAM" id="MobiDB-lite"/>
    </source>
</evidence>
<feature type="region of interest" description="Disordered" evidence="1">
    <location>
        <begin position="200"/>
        <end position="257"/>
    </location>
</feature>
<dbReference type="AlphaFoldDB" id="A0A3Q9G517"/>
<organism evidence="3 4">
    <name type="scientific">Flaviflexus ciconiae</name>
    <dbReference type="NCBI Taxonomy" id="2496867"/>
    <lineage>
        <taxon>Bacteria</taxon>
        <taxon>Bacillati</taxon>
        <taxon>Actinomycetota</taxon>
        <taxon>Actinomycetes</taxon>
        <taxon>Actinomycetales</taxon>
        <taxon>Actinomycetaceae</taxon>
        <taxon>Flaviflexus</taxon>
    </lineage>
</organism>
<keyword evidence="4" id="KW-1185">Reference proteome</keyword>
<gene>
    <name evidence="3" type="ORF">EJ997_09590</name>
</gene>
<keyword evidence="2" id="KW-0812">Transmembrane</keyword>